<dbReference type="PANTHER" id="PTHR20858:SF17">
    <property type="entry name" value="HYDROXYMETHYLPYRIMIDINE_PHOSPHOMETHYLPYRIMIDINE KINASE THI20-RELATED"/>
    <property type="match status" value="1"/>
</dbReference>
<comment type="caution">
    <text evidence="2">The sequence shown here is derived from an EMBL/GenBank/DDBJ whole genome shotgun (WGS) entry which is preliminary data.</text>
</comment>
<feature type="domain" description="Pyridoxamine kinase/Phosphomethylpyrimidine kinase" evidence="1">
    <location>
        <begin position="19"/>
        <end position="261"/>
    </location>
</feature>
<keyword evidence="2" id="KW-0418">Kinase</keyword>
<dbReference type="InterPro" id="IPR013749">
    <property type="entry name" value="PM/HMP-P_kinase-1"/>
</dbReference>
<keyword evidence="2" id="KW-0808">Transferase</keyword>
<dbReference type="Gene3D" id="3.40.1190.20">
    <property type="match status" value="1"/>
</dbReference>
<dbReference type="Proteomes" id="UP001500227">
    <property type="component" value="Unassembled WGS sequence"/>
</dbReference>
<organism evidence="2 3">
    <name type="scientific">Paenalcaligenes hermetiae</name>
    <dbReference type="NCBI Taxonomy" id="1157987"/>
    <lineage>
        <taxon>Bacteria</taxon>
        <taxon>Pseudomonadati</taxon>
        <taxon>Pseudomonadota</taxon>
        <taxon>Betaproteobacteria</taxon>
        <taxon>Burkholderiales</taxon>
        <taxon>Alcaligenaceae</taxon>
        <taxon>Paenalcaligenes</taxon>
    </lineage>
</organism>
<keyword evidence="3" id="KW-1185">Reference proteome</keyword>
<dbReference type="Pfam" id="PF08543">
    <property type="entry name" value="Phos_pyr_kin"/>
    <property type="match status" value="1"/>
</dbReference>
<reference evidence="3" key="1">
    <citation type="journal article" date="2019" name="Int. J. Syst. Evol. Microbiol.">
        <title>The Global Catalogue of Microorganisms (GCM) 10K type strain sequencing project: providing services to taxonomists for standard genome sequencing and annotation.</title>
        <authorList>
            <consortium name="The Broad Institute Genomics Platform"/>
            <consortium name="The Broad Institute Genome Sequencing Center for Infectious Disease"/>
            <person name="Wu L."/>
            <person name="Ma J."/>
        </authorList>
    </citation>
    <scope>NUCLEOTIDE SEQUENCE [LARGE SCALE GENOMIC DNA]</scope>
    <source>
        <strain evidence="3">JCM 18423</strain>
    </source>
</reference>
<evidence type="ECO:0000313" key="3">
    <source>
        <dbReference type="Proteomes" id="UP001500227"/>
    </source>
</evidence>
<name>A0ABP9LWD0_9BURK</name>
<dbReference type="InterPro" id="IPR029056">
    <property type="entry name" value="Ribokinase-like"/>
</dbReference>
<dbReference type="PANTHER" id="PTHR20858">
    <property type="entry name" value="PHOSPHOMETHYLPYRIMIDINE KINASE"/>
    <property type="match status" value="1"/>
</dbReference>
<evidence type="ECO:0000259" key="1">
    <source>
        <dbReference type="Pfam" id="PF08543"/>
    </source>
</evidence>
<gene>
    <name evidence="2" type="ORF">GCM10023337_01400</name>
</gene>
<dbReference type="SUPFAM" id="SSF53613">
    <property type="entry name" value="Ribokinase-like"/>
    <property type="match status" value="1"/>
</dbReference>
<sequence length="270" mass="28959">MAAMTATPPPTVLIFAPLDPTGAMYLPADAISCAAVGCHALSIVTASHVQDTTHTEQITLTAPDILYDQMRCLLEDMSVHSIKAGPIYSIDTASVLAQIAADYPDLPLVLHLQSIPDDSILSNNADVDEITDAICQLVVPQADLVVADQTLLMQWQADGLLPEQNNPINSLLDCGTEWVFCSLPQPESVTVLHQLYNQDGLQQQWQSPVPSARLQDTEGLLSTNICAFLAKGLPMAEACAAAIHHIHDAIPHAFQAGMGARIINQGLNRN</sequence>
<accession>A0ABP9LWD0</accession>
<proteinExistence type="predicted"/>
<dbReference type="GO" id="GO:0016301">
    <property type="term" value="F:kinase activity"/>
    <property type="evidence" value="ECO:0007669"/>
    <property type="project" value="UniProtKB-KW"/>
</dbReference>
<dbReference type="EMBL" id="BAABKD010000001">
    <property type="protein sequence ID" value="GAA5084140.1"/>
    <property type="molecule type" value="Genomic_DNA"/>
</dbReference>
<evidence type="ECO:0000313" key="2">
    <source>
        <dbReference type="EMBL" id="GAA5084140.1"/>
    </source>
</evidence>
<protein>
    <submittedName>
        <fullName evidence="2">Hydroxymethylpyrimidine/phosphomethylpyrimidine kinase</fullName>
    </submittedName>
</protein>